<feature type="binding site" evidence="5">
    <location>
        <position position="167"/>
    </location>
    <ligand>
        <name>Ca(2+)</name>
        <dbReference type="ChEBI" id="CHEBI:29108"/>
        <label>1</label>
        <note>catalytic</note>
    </ligand>
</feature>
<organism evidence="9 10">
    <name type="scientific">Pristionchus pacificus</name>
    <name type="common">Parasitic nematode worm</name>
    <dbReference type="NCBI Taxonomy" id="54126"/>
    <lineage>
        <taxon>Eukaryota</taxon>
        <taxon>Metazoa</taxon>
        <taxon>Ecdysozoa</taxon>
        <taxon>Nematoda</taxon>
        <taxon>Chromadorea</taxon>
        <taxon>Rhabditida</taxon>
        <taxon>Rhabditina</taxon>
        <taxon>Diplogasteromorpha</taxon>
        <taxon>Diplogasteroidea</taxon>
        <taxon>Neodiplogasteridae</taxon>
        <taxon>Pristionchus</taxon>
    </lineage>
</organism>
<evidence type="ECO:0000313" key="9">
    <source>
        <dbReference type="EnsemblMetazoa" id="PPA47057.1"/>
    </source>
</evidence>
<dbReference type="PRINTS" id="PR01785">
    <property type="entry name" value="PARAOXONASE"/>
</dbReference>
<reference evidence="9" key="2">
    <citation type="submission" date="2022-06" db="UniProtKB">
        <authorList>
            <consortium name="EnsemblMetazoa"/>
        </authorList>
    </citation>
    <scope>IDENTIFICATION</scope>
    <source>
        <strain evidence="9">PS312</strain>
    </source>
</reference>
<dbReference type="InterPro" id="IPR013658">
    <property type="entry name" value="SGL"/>
</dbReference>
<dbReference type="InterPro" id="IPR011042">
    <property type="entry name" value="6-blade_b-propeller_TolB-like"/>
</dbReference>
<dbReference type="GO" id="GO:0004064">
    <property type="term" value="F:arylesterase activity"/>
    <property type="evidence" value="ECO:0007669"/>
    <property type="project" value="UniProtKB-UniRule"/>
</dbReference>
<feature type="binding site" evidence="5">
    <location>
        <position position="208"/>
    </location>
    <ligand>
        <name>Ca(2+)</name>
        <dbReference type="ChEBI" id="CHEBI:29108"/>
        <label>1</label>
        <note>catalytic</note>
    </ligand>
</feature>
<evidence type="ECO:0000256" key="1">
    <source>
        <dbReference type="ARBA" id="ARBA00008595"/>
    </source>
</evidence>
<keyword evidence="5 7" id="KW-0106">Calcium</keyword>
<dbReference type="GO" id="GO:0046872">
    <property type="term" value="F:metal ion binding"/>
    <property type="evidence" value="ECO:0007669"/>
    <property type="project" value="UniProtKB-KW"/>
</dbReference>
<protein>
    <recommendedName>
        <fullName evidence="7">Paraoxonase</fullName>
        <ecNumber evidence="7">3.1.1.2</ecNumber>
    </recommendedName>
</protein>
<evidence type="ECO:0000313" key="10">
    <source>
        <dbReference type="Proteomes" id="UP000005239"/>
    </source>
</evidence>
<evidence type="ECO:0000256" key="3">
    <source>
        <dbReference type="ARBA" id="ARBA00023157"/>
    </source>
</evidence>
<dbReference type="EnsemblMetazoa" id="PPA47057.1">
    <property type="protein sequence ID" value="PPA47057.1"/>
    <property type="gene ID" value="WBGene00304913"/>
</dbReference>
<feature type="binding site" evidence="5">
    <location>
        <position position="48"/>
    </location>
    <ligand>
        <name>Ca(2+)</name>
        <dbReference type="ChEBI" id="CHEBI:29108"/>
        <label>1</label>
        <note>catalytic</note>
    </ligand>
</feature>
<feature type="chain" id="PRO_5035965870" description="Paraoxonase" evidence="7">
    <location>
        <begin position="17"/>
        <end position="350"/>
    </location>
</feature>
<keyword evidence="3 6" id="KW-1015">Disulfide bond</keyword>
<keyword evidence="4 7" id="KW-0325">Glycoprotein</keyword>
<keyword evidence="7" id="KW-0732">Signal</keyword>
<evidence type="ECO:0000256" key="6">
    <source>
        <dbReference type="PIRSR" id="PIRSR602640-3"/>
    </source>
</evidence>
<gene>
    <name evidence="9" type="primary">WBGene00304913</name>
</gene>
<feature type="binding site" evidence="5">
    <location>
        <position position="254"/>
    </location>
    <ligand>
        <name>Ca(2+)</name>
        <dbReference type="ChEBI" id="CHEBI:29108"/>
        <label>1</label>
        <note>catalytic</note>
    </ligand>
</feature>
<dbReference type="SUPFAM" id="SSF63829">
    <property type="entry name" value="Calcium-dependent phosphotriesterase"/>
    <property type="match status" value="1"/>
</dbReference>
<dbReference type="PANTHER" id="PTHR11799:SF12">
    <property type="entry name" value="PARAOXONASE-RELATED"/>
    <property type="match status" value="1"/>
</dbReference>
<feature type="binding site" evidence="5">
    <location>
        <position position="116"/>
    </location>
    <ligand>
        <name>Ca(2+)</name>
        <dbReference type="ChEBI" id="CHEBI:29108"/>
        <label>1</label>
        <note>catalytic</note>
    </ligand>
</feature>
<name>A0A8R1ZC73_PRIPA</name>
<comment type="cofactor">
    <cofactor evidence="5 7">
        <name>Ca(2+)</name>
        <dbReference type="ChEBI" id="CHEBI:29108"/>
    </cofactor>
    <text evidence="5 7">Binds 2 calcium ions per subunit.</text>
</comment>
<keyword evidence="10" id="KW-1185">Reference proteome</keyword>
<feature type="binding site" evidence="5">
    <location>
        <position position="255"/>
    </location>
    <ligand>
        <name>Ca(2+)</name>
        <dbReference type="ChEBI" id="CHEBI:29108"/>
        <label>1</label>
        <note>catalytic</note>
    </ligand>
</feature>
<evidence type="ECO:0000256" key="5">
    <source>
        <dbReference type="PIRSR" id="PIRSR602640-2"/>
    </source>
</evidence>
<dbReference type="Pfam" id="PF08450">
    <property type="entry name" value="SGL"/>
    <property type="match status" value="1"/>
</dbReference>
<dbReference type="InterPro" id="IPR051288">
    <property type="entry name" value="Serum_paraoxonase/arylesterase"/>
</dbReference>
<dbReference type="Gene3D" id="2.120.10.30">
    <property type="entry name" value="TolB, C-terminal domain"/>
    <property type="match status" value="1"/>
</dbReference>
<dbReference type="AlphaFoldDB" id="A0A8R1ZC73"/>
<dbReference type="InterPro" id="IPR002640">
    <property type="entry name" value="Arylesterase"/>
</dbReference>
<dbReference type="PANTHER" id="PTHR11799">
    <property type="entry name" value="PARAOXONASE"/>
    <property type="match status" value="1"/>
</dbReference>
<evidence type="ECO:0000259" key="8">
    <source>
        <dbReference type="Pfam" id="PF08450"/>
    </source>
</evidence>
<feature type="disulfide bond" description="In form B" evidence="6">
    <location>
        <begin position="37"/>
        <end position="342"/>
    </location>
</feature>
<feature type="signal peptide" evidence="7">
    <location>
        <begin position="1"/>
        <end position="16"/>
    </location>
</feature>
<feature type="domain" description="SMP-30/Gluconolactonase/LRE-like region" evidence="8">
    <location>
        <begin position="162"/>
        <end position="268"/>
    </location>
</feature>
<reference evidence="10" key="1">
    <citation type="journal article" date="2008" name="Nat. Genet.">
        <title>The Pristionchus pacificus genome provides a unique perspective on nematode lifestyle and parasitism.</title>
        <authorList>
            <person name="Dieterich C."/>
            <person name="Clifton S.W."/>
            <person name="Schuster L.N."/>
            <person name="Chinwalla A."/>
            <person name="Delehaunty K."/>
            <person name="Dinkelacker I."/>
            <person name="Fulton L."/>
            <person name="Fulton R."/>
            <person name="Godfrey J."/>
            <person name="Minx P."/>
            <person name="Mitreva M."/>
            <person name="Roeseler W."/>
            <person name="Tian H."/>
            <person name="Witte H."/>
            <person name="Yang S.P."/>
            <person name="Wilson R.K."/>
            <person name="Sommer R.J."/>
        </authorList>
    </citation>
    <scope>NUCLEOTIDE SEQUENCE [LARGE SCALE GENOMIC DNA]</scope>
    <source>
        <strain evidence="10">PS312</strain>
    </source>
</reference>
<dbReference type="Proteomes" id="UP000005239">
    <property type="component" value="Unassembled WGS sequence"/>
</dbReference>
<feature type="binding site" evidence="5">
    <location>
        <position position="49"/>
    </location>
    <ligand>
        <name>Ca(2+)</name>
        <dbReference type="ChEBI" id="CHEBI:29108"/>
        <label>1</label>
        <note>catalytic</note>
    </ligand>
</feature>
<sequence>MSKWLSVIVVAFCALAWRIRDSIDVGRTIYNHRPGICRQVHGPVDGSEDIELIRSEGVAFITSGILSILHLHRAHINGKLFLYDFNQKLGKDQLNALDLHIKGELFDQKHFHPQGLTHWVVKGVIRLYVINHSDDFKHSVEVFDYDPSGPALNHKISIKHRRFVRPNDLVAVGPDQFIYTNDGYNGASVYYWDGKEPHRLLTGIITANGIAFDAKHDKLFVVETYHKRLNVYNLNKERRNATLISHVDLKSSCDNLFIDQDGSVFVGCHPVFHEVMRAMRDCEGPTTSPSQILHVKFDEDYRKAVISEPYANDGKELSGSSVATIYNNQMLIGSVCKGLLHCEIADHSVL</sequence>
<evidence type="ECO:0000256" key="7">
    <source>
        <dbReference type="RuleBase" id="RU368025"/>
    </source>
</evidence>
<comment type="similarity">
    <text evidence="1 7">Belongs to the paraoxonase family.</text>
</comment>
<proteinExistence type="inferred from homology"/>
<dbReference type="EC" id="3.1.1.2" evidence="7"/>
<comment type="catalytic activity">
    <reaction evidence="7">
        <text>a phenyl acetate + H2O = a phenol + acetate + H(+)</text>
        <dbReference type="Rhea" id="RHEA:17309"/>
        <dbReference type="ChEBI" id="CHEBI:15377"/>
        <dbReference type="ChEBI" id="CHEBI:15378"/>
        <dbReference type="ChEBI" id="CHEBI:30089"/>
        <dbReference type="ChEBI" id="CHEBI:33853"/>
        <dbReference type="ChEBI" id="CHEBI:140310"/>
        <dbReference type="EC" id="3.1.1.2"/>
    </reaction>
</comment>
<feature type="binding site" evidence="5">
    <location>
        <position position="168"/>
    </location>
    <ligand>
        <name>Ca(2+)</name>
        <dbReference type="ChEBI" id="CHEBI:29108"/>
        <label>1</label>
        <note>catalytic</note>
    </ligand>
</feature>
<keyword evidence="2 7" id="KW-0378">Hydrolase</keyword>
<accession>A0A8R1ZC73</accession>
<evidence type="ECO:0000256" key="2">
    <source>
        <dbReference type="ARBA" id="ARBA00022801"/>
    </source>
</evidence>
<evidence type="ECO:0000256" key="4">
    <source>
        <dbReference type="ARBA" id="ARBA00023180"/>
    </source>
</evidence>
<keyword evidence="5 7" id="KW-0479">Metal-binding</keyword>